<keyword evidence="1" id="KW-0808">Transferase</keyword>
<keyword evidence="2" id="KW-1185">Reference proteome</keyword>
<gene>
    <name evidence="1" type="ORF">FRZ06_16795</name>
</gene>
<protein>
    <submittedName>
        <fullName evidence="1">Class I SAM-dependent methyltransferase</fullName>
    </submittedName>
</protein>
<sequence length="236" mass="26812">MERKDVIFKRYQKGAGLYDRLLSTDSLWSTLACKLVWGFSDTVYANRLLKWIPDDFNGSLLDVPVGTALFTTPKYKELKGAQITCLDYSPEMMTAAERKFADAGIENIQCLRGDVGDLPFEEASFDIVLSMNGFHAFPDKDAAFQEIKRVIKPGGCFIGCFYIKGENRRTDWFINHLYVPKGYFTPPFMTKIELEDKLNNHYRHVEIWNTGSIVCFRGVNPSREIPSGKVPSGKVP</sequence>
<keyword evidence="1" id="KW-0489">Methyltransferase</keyword>
<proteinExistence type="predicted"/>
<evidence type="ECO:0000313" key="1">
    <source>
        <dbReference type="EMBL" id="QOX64885.1"/>
    </source>
</evidence>
<dbReference type="EMBL" id="CP042469">
    <property type="protein sequence ID" value="QOX64885.1"/>
    <property type="molecule type" value="Genomic_DNA"/>
</dbReference>
<reference evidence="1" key="1">
    <citation type="submission" date="2019-08" db="EMBL/GenBank/DDBJ databases">
        <title>Genome sequence of Clostridiales bacterium MT110.</title>
        <authorList>
            <person name="Cao J."/>
        </authorList>
    </citation>
    <scope>NUCLEOTIDE SEQUENCE</scope>
    <source>
        <strain evidence="1">MT110</strain>
    </source>
</reference>
<name>A0ACD1AEP2_9FIRM</name>
<accession>A0ACD1AEP2</accession>
<organism evidence="1 2">
    <name type="scientific">Anoxybacterium hadale</name>
    <dbReference type="NCBI Taxonomy" id="3408580"/>
    <lineage>
        <taxon>Bacteria</taxon>
        <taxon>Bacillati</taxon>
        <taxon>Bacillota</taxon>
        <taxon>Clostridia</taxon>
        <taxon>Peptostreptococcales</taxon>
        <taxon>Anaerovoracaceae</taxon>
        <taxon>Anoxybacterium</taxon>
    </lineage>
</organism>
<dbReference type="Proteomes" id="UP000594014">
    <property type="component" value="Chromosome"/>
</dbReference>
<evidence type="ECO:0000313" key="2">
    <source>
        <dbReference type="Proteomes" id="UP000594014"/>
    </source>
</evidence>